<dbReference type="Proteomes" id="UP000537592">
    <property type="component" value="Unassembled WGS sequence"/>
</dbReference>
<dbReference type="Pfam" id="PF02746">
    <property type="entry name" value="MR_MLE_N"/>
    <property type="match status" value="1"/>
</dbReference>
<keyword evidence="2 6" id="KW-0479">Metal-binding</keyword>
<organism evidence="9 10">
    <name type="scientific">Pseudochelatococcus contaminans</name>
    <dbReference type="NCBI Taxonomy" id="1538103"/>
    <lineage>
        <taxon>Bacteria</taxon>
        <taxon>Pseudomonadati</taxon>
        <taxon>Pseudomonadota</taxon>
        <taxon>Alphaproteobacteria</taxon>
        <taxon>Hyphomicrobiales</taxon>
        <taxon>Chelatococcaceae</taxon>
        <taxon>Pseudochelatococcus</taxon>
    </lineage>
</organism>
<sequence>MTEVLLHVVDERFPIAGTFTISRGSRTEIRVVTVTLSDGDATGRGECVPYARYGETVEGVIAAIEAVRQDLRNGLDRQALQSAMPAGAARNAIDCALWDIEAKRAGVPAWTLAGLPRPVQLDTAYTLSIATPEAMRKVAEKNDHRPLLKIKLGSPDNAAQDVARVEAVRAGAPHSTLIVDANEGWTIAQYHELAPEFVRLGVAMVEQPLPAKDDDALRGIARLLPVCADESCHDRSSLAHLAGKYDAVNIKLDKTGGLTEALQLRQDAERAGFDIMVGCMLGTSLAMAPAFLVAQNARYVDLDGPLLLARDRETPIHYEGSLMEPPPASLWG</sequence>
<feature type="binding site" evidence="6">
    <location>
        <position position="180"/>
    </location>
    <ligand>
        <name>Mg(2+)</name>
        <dbReference type="ChEBI" id="CHEBI:18420"/>
    </ligand>
</feature>
<comment type="similarity">
    <text evidence="1 7">Belongs to the mandelate racemase/muconate lactonizing enzyme family.</text>
</comment>
<dbReference type="Gene3D" id="3.20.20.120">
    <property type="entry name" value="Enolase-like C-terminal domain"/>
    <property type="match status" value="1"/>
</dbReference>
<evidence type="ECO:0000259" key="8">
    <source>
        <dbReference type="SMART" id="SM00922"/>
    </source>
</evidence>
<evidence type="ECO:0000256" key="1">
    <source>
        <dbReference type="ARBA" id="ARBA00008031"/>
    </source>
</evidence>
<evidence type="ECO:0000256" key="4">
    <source>
        <dbReference type="ARBA" id="ARBA00023235"/>
    </source>
</evidence>
<dbReference type="CDD" id="cd03319">
    <property type="entry name" value="L-Ala-DL-Glu_epimerase"/>
    <property type="match status" value="1"/>
</dbReference>
<keyword evidence="3 6" id="KW-0460">Magnesium</keyword>
<dbReference type="Gene3D" id="3.30.390.10">
    <property type="entry name" value="Enolase-like, N-terminal domain"/>
    <property type="match status" value="1"/>
</dbReference>
<dbReference type="EMBL" id="JACICC010000017">
    <property type="protein sequence ID" value="MBB3811364.1"/>
    <property type="molecule type" value="Genomic_DNA"/>
</dbReference>
<proteinExistence type="inferred from homology"/>
<feature type="active site" description="Proton acceptor; specific for (R)-substrate epimerization" evidence="5">
    <location>
        <position position="151"/>
    </location>
</feature>
<dbReference type="SFLD" id="SFLDF00010">
    <property type="entry name" value="dipeptide_epimerase"/>
    <property type="match status" value="1"/>
</dbReference>
<dbReference type="InterPro" id="IPR029065">
    <property type="entry name" value="Enolase_C-like"/>
</dbReference>
<accession>A0A7W5Z7F1</accession>
<dbReference type="NCBIfam" id="NF042940">
    <property type="entry name" value="racemase_DgcA"/>
    <property type="match status" value="1"/>
</dbReference>
<dbReference type="AlphaFoldDB" id="A0A7W5Z7F1"/>
<protein>
    <recommendedName>
        <fullName evidence="7">Dipeptide epimerase</fullName>
        <ecNumber evidence="7">5.1.1.-</ecNumber>
    </recommendedName>
</protein>
<dbReference type="InterPro" id="IPR034603">
    <property type="entry name" value="Dipeptide_epimerase"/>
</dbReference>
<evidence type="ECO:0000256" key="5">
    <source>
        <dbReference type="PIRSR" id="PIRSR634603-1"/>
    </source>
</evidence>
<dbReference type="InterPro" id="IPR029017">
    <property type="entry name" value="Enolase-like_N"/>
</dbReference>
<dbReference type="InterPro" id="IPR036849">
    <property type="entry name" value="Enolase-like_C_sf"/>
</dbReference>
<feature type="binding site" evidence="6">
    <location>
        <position position="206"/>
    </location>
    <ligand>
        <name>Mg(2+)</name>
        <dbReference type="ChEBI" id="CHEBI:18420"/>
    </ligand>
</feature>
<gene>
    <name evidence="9" type="ORF">FHS81_003478</name>
</gene>
<reference evidence="9 10" key="1">
    <citation type="submission" date="2020-08" db="EMBL/GenBank/DDBJ databases">
        <title>Genomic Encyclopedia of Type Strains, Phase IV (KMG-IV): sequencing the most valuable type-strain genomes for metagenomic binning, comparative biology and taxonomic classification.</title>
        <authorList>
            <person name="Goeker M."/>
        </authorList>
    </citation>
    <scope>NUCLEOTIDE SEQUENCE [LARGE SCALE GENOMIC DNA]</scope>
    <source>
        <strain evidence="9 10">DSM 28760</strain>
    </source>
</reference>
<comment type="cofactor">
    <cofactor evidence="6 7">
        <name>Mg(2+)</name>
        <dbReference type="ChEBI" id="CHEBI:18420"/>
    </cofactor>
    <text evidence="6 7">Binds 1 Mg(2+) ion per subunit.</text>
</comment>
<feature type="binding site" evidence="6">
    <location>
        <position position="229"/>
    </location>
    <ligand>
        <name>Mg(2+)</name>
        <dbReference type="ChEBI" id="CHEBI:18420"/>
    </ligand>
</feature>
<feature type="domain" description="Mandelate racemase/muconate lactonizing enzyme C-terminal" evidence="8">
    <location>
        <begin position="132"/>
        <end position="227"/>
    </location>
</feature>
<evidence type="ECO:0000256" key="7">
    <source>
        <dbReference type="RuleBase" id="RU366006"/>
    </source>
</evidence>
<dbReference type="SMART" id="SM00922">
    <property type="entry name" value="MR_MLE"/>
    <property type="match status" value="1"/>
</dbReference>
<keyword evidence="4 7" id="KW-0413">Isomerase</keyword>
<dbReference type="SUPFAM" id="SSF51604">
    <property type="entry name" value="Enolase C-terminal domain-like"/>
    <property type="match status" value="1"/>
</dbReference>
<dbReference type="PANTHER" id="PTHR48080:SF3">
    <property type="entry name" value="ENOLASE SUPERFAMILY MEMBER DDB_G0284701"/>
    <property type="match status" value="1"/>
</dbReference>
<dbReference type="GO" id="GO:0016855">
    <property type="term" value="F:racemase and epimerase activity, acting on amino acids and derivatives"/>
    <property type="evidence" value="ECO:0007669"/>
    <property type="project" value="UniProtKB-UniRule"/>
</dbReference>
<dbReference type="Pfam" id="PF13378">
    <property type="entry name" value="MR_MLE_C"/>
    <property type="match status" value="1"/>
</dbReference>
<evidence type="ECO:0000256" key="3">
    <source>
        <dbReference type="ARBA" id="ARBA00022842"/>
    </source>
</evidence>
<dbReference type="InterPro" id="IPR013342">
    <property type="entry name" value="Mandelate_racemase_C"/>
</dbReference>
<dbReference type="InterPro" id="IPR013341">
    <property type="entry name" value="Mandelate_racemase_N_dom"/>
</dbReference>
<dbReference type="SUPFAM" id="SSF54826">
    <property type="entry name" value="Enolase N-terminal domain-like"/>
    <property type="match status" value="1"/>
</dbReference>
<dbReference type="PANTHER" id="PTHR48080">
    <property type="entry name" value="D-GALACTONATE DEHYDRATASE-RELATED"/>
    <property type="match status" value="1"/>
</dbReference>
<dbReference type="SFLD" id="SFLDG00180">
    <property type="entry name" value="muconate_cycloisomerase"/>
    <property type="match status" value="1"/>
</dbReference>
<dbReference type="RefSeq" id="WP_183754754.1">
    <property type="nucleotide sequence ID" value="NZ_JACICC010000017.1"/>
</dbReference>
<dbReference type="EC" id="5.1.1.-" evidence="7"/>
<evidence type="ECO:0000256" key="2">
    <source>
        <dbReference type="ARBA" id="ARBA00022723"/>
    </source>
</evidence>
<dbReference type="InterPro" id="IPR034593">
    <property type="entry name" value="DgoD-like"/>
</dbReference>
<keyword evidence="10" id="KW-1185">Reference proteome</keyword>
<name>A0A7W5Z7F1_9HYPH</name>
<feature type="active site" description="Proton acceptor; specific for (S)-substrate epimerization" evidence="5">
    <location>
        <position position="251"/>
    </location>
</feature>
<evidence type="ECO:0000313" key="10">
    <source>
        <dbReference type="Proteomes" id="UP000537592"/>
    </source>
</evidence>
<evidence type="ECO:0000256" key="6">
    <source>
        <dbReference type="PIRSR" id="PIRSR634603-3"/>
    </source>
</evidence>
<comment type="caution">
    <text evidence="9">The sequence shown here is derived from an EMBL/GenBank/DDBJ whole genome shotgun (WGS) entry which is preliminary data.</text>
</comment>
<dbReference type="GO" id="GO:0046872">
    <property type="term" value="F:metal ion binding"/>
    <property type="evidence" value="ECO:0007669"/>
    <property type="project" value="UniProtKB-KW"/>
</dbReference>
<evidence type="ECO:0000313" key="9">
    <source>
        <dbReference type="EMBL" id="MBB3811364.1"/>
    </source>
</evidence>
<dbReference type="SFLD" id="SFLDS00001">
    <property type="entry name" value="Enolase"/>
    <property type="match status" value="1"/>
</dbReference>